<evidence type="ECO:0000313" key="1">
    <source>
        <dbReference type="EMBL" id="CAK0843349.1"/>
    </source>
</evidence>
<accession>A0ABN9TD25</accession>
<organism evidence="1 2">
    <name type="scientific">Prorocentrum cordatum</name>
    <dbReference type="NCBI Taxonomy" id="2364126"/>
    <lineage>
        <taxon>Eukaryota</taxon>
        <taxon>Sar</taxon>
        <taxon>Alveolata</taxon>
        <taxon>Dinophyceae</taxon>
        <taxon>Prorocentrales</taxon>
        <taxon>Prorocentraceae</taxon>
        <taxon>Prorocentrum</taxon>
    </lineage>
</organism>
<dbReference type="EMBL" id="CAUYUJ010014572">
    <property type="protein sequence ID" value="CAK0843349.1"/>
    <property type="molecule type" value="Genomic_DNA"/>
</dbReference>
<dbReference type="Proteomes" id="UP001189429">
    <property type="component" value="Unassembled WGS sequence"/>
</dbReference>
<evidence type="ECO:0000313" key="2">
    <source>
        <dbReference type="Proteomes" id="UP001189429"/>
    </source>
</evidence>
<sequence length="214" mass="24126">MHFEGMRVSVCTWPSRRPHERFGPGHIQGNLVVRCQCCRRCVAVDYQNPLFELLGGNRTSVTDQTLCFFNCVEGAGVTYSMRHTGLGETAVSALYRKVRHIMAWDAVREQGALVFGVKPDGRTTEVESDAHVFFSWTEPGTEADKDEDGIIPVRIHYFYVWIGVMERGNLRNSHFREVGITKARNCGDGGPPLQRTRNTGGPYVMRCSTRAPTW</sequence>
<reference evidence="1" key="1">
    <citation type="submission" date="2023-10" db="EMBL/GenBank/DDBJ databases">
        <authorList>
            <person name="Chen Y."/>
            <person name="Shah S."/>
            <person name="Dougan E. K."/>
            <person name="Thang M."/>
            <person name="Chan C."/>
        </authorList>
    </citation>
    <scope>NUCLEOTIDE SEQUENCE [LARGE SCALE GENOMIC DNA]</scope>
</reference>
<protein>
    <recommendedName>
        <fullName evidence="3">Decapping nuclease</fullName>
    </recommendedName>
</protein>
<keyword evidence="2" id="KW-1185">Reference proteome</keyword>
<proteinExistence type="predicted"/>
<gene>
    <name evidence="1" type="ORF">PCOR1329_LOCUS37725</name>
</gene>
<comment type="caution">
    <text evidence="1">The sequence shown here is derived from an EMBL/GenBank/DDBJ whole genome shotgun (WGS) entry which is preliminary data.</text>
</comment>
<name>A0ABN9TD25_9DINO</name>
<evidence type="ECO:0008006" key="3">
    <source>
        <dbReference type="Google" id="ProtNLM"/>
    </source>
</evidence>